<dbReference type="Pfam" id="PF12392">
    <property type="entry name" value="DUF3656"/>
    <property type="match status" value="1"/>
</dbReference>
<accession>A0A2T3QHQ3</accession>
<name>A0A2T3QHQ3_PHODM</name>
<dbReference type="PANTHER" id="PTHR30217:SF10">
    <property type="entry name" value="23S RRNA 5-HYDROXYCYTIDINE C2501 SYNTHASE"/>
    <property type="match status" value="1"/>
</dbReference>
<feature type="domain" description="Peptidase U32 collagenase" evidence="1">
    <location>
        <begin position="402"/>
        <end position="516"/>
    </location>
</feature>
<proteinExistence type="predicted"/>
<dbReference type="InterPro" id="IPR020988">
    <property type="entry name" value="Pept_U32_collagenase"/>
</dbReference>
<dbReference type="GO" id="GO:0008233">
    <property type="term" value="F:peptidase activity"/>
    <property type="evidence" value="ECO:0007669"/>
    <property type="project" value="UniProtKB-KW"/>
</dbReference>
<keyword evidence="2" id="KW-0645">Protease</keyword>
<dbReference type="OrthoDB" id="9807498at2"/>
<dbReference type="GO" id="GO:0006508">
    <property type="term" value="P:proteolysis"/>
    <property type="evidence" value="ECO:0007669"/>
    <property type="project" value="UniProtKB-KW"/>
</dbReference>
<dbReference type="Proteomes" id="UP000251647">
    <property type="component" value="Unassembled WGS sequence"/>
</dbReference>
<dbReference type="RefSeq" id="WP_005298129.1">
    <property type="nucleotide sequence ID" value="NZ_PYOG01000018.1"/>
</dbReference>
<dbReference type="PROSITE" id="PS01276">
    <property type="entry name" value="PEPTIDASE_U32"/>
    <property type="match status" value="1"/>
</dbReference>
<dbReference type="InterPro" id="IPR001539">
    <property type="entry name" value="Peptidase_U32"/>
</dbReference>
<dbReference type="InterPro" id="IPR051454">
    <property type="entry name" value="RNA/ubiquinone_mod_enzymes"/>
</dbReference>
<organism evidence="2 3">
    <name type="scientific">Photobacterium damselae</name>
    <dbReference type="NCBI Taxonomy" id="38293"/>
    <lineage>
        <taxon>Bacteria</taxon>
        <taxon>Pseudomonadati</taxon>
        <taxon>Pseudomonadota</taxon>
        <taxon>Gammaproteobacteria</taxon>
        <taxon>Vibrionales</taxon>
        <taxon>Vibrionaceae</taxon>
        <taxon>Photobacterium</taxon>
    </lineage>
</organism>
<keyword evidence="2" id="KW-0378">Hydrolase</keyword>
<dbReference type="AlphaFoldDB" id="A0A2T3QHQ3"/>
<dbReference type="EC" id="3.4.-.-" evidence="2"/>
<protein>
    <submittedName>
        <fullName evidence="2">Uncharacterized protease yhbU</fullName>
        <ecNumber evidence="2">3.4.-.-</ecNumber>
    </submittedName>
</protein>
<evidence type="ECO:0000259" key="1">
    <source>
        <dbReference type="Pfam" id="PF12392"/>
    </source>
</evidence>
<dbReference type="PANTHER" id="PTHR30217">
    <property type="entry name" value="PEPTIDASE U32 FAMILY"/>
    <property type="match status" value="1"/>
</dbReference>
<dbReference type="Pfam" id="PF01136">
    <property type="entry name" value="Peptidase_U32"/>
    <property type="match status" value="1"/>
</dbReference>
<sequence length="631" mass="70657">MTSASELSTTPLGHISNCIELLAPAKNADFGIEAIKHGADAVYIGGPAFGARAAAGNSIEDIQRLCEFAHRYHAQVFVALNTILSDSELAQAEQLIWDIYHAGADALIVQDMGILQLNLPPLALHASTQIDNRDKEKAEFLEQVGFTQVVLARELSLPQIYDIAAHTNMQIEFFIHGALCVSYSGQCYISHAFTNRSANRGSCSQMCRLPCNLKTRQGEVLAENQHLLSLKDNNQTANLEALIDAGVRSFKIEGRLKDLSYVKNVTAHYSRELDAIMARRPELYSSSHGRVETNFNADPDKSFNRGKTDYFVQERNAGISDFRTPKYLGQKAGKVRLVGKDFIELDSDLEFNNGDGIAYFSQNYLKVQQSDDKLQGIRVNRADGNRLYFAQMPKDLKVGMVVYRNFDKAFEDLLAKDSSRRRIGVSMILADSHRGLMLTLTDDYGFSAQVEFECEKTPANDAEKTLANIRKQLNKLGNTDFEARDIQVKTSQMWFTPASVLNGLRRDGIAALEQARFEGYQRPAPGKYNPDVEFPKRHLSYLGNVANTSAKAFYQQHGVIEVEDAYELNKVYEDVPLMITKHCLRFSFNQCPKQVEGIKAEPMILEMGGETLKLVFDCLKCEMKVVGHNKQ</sequence>
<evidence type="ECO:0000313" key="3">
    <source>
        <dbReference type="Proteomes" id="UP000251647"/>
    </source>
</evidence>
<reference evidence="2 3" key="1">
    <citation type="submission" date="2018-06" db="EMBL/GenBank/DDBJ databases">
        <authorList>
            <consortium name="Pathogen Informatics"/>
            <person name="Doyle S."/>
        </authorList>
    </citation>
    <scope>NUCLEOTIDE SEQUENCE [LARGE SCALE GENOMIC DNA]</scope>
    <source>
        <strain evidence="2 3">NCTC11647</strain>
    </source>
</reference>
<dbReference type="EMBL" id="UATL01000001">
    <property type="protein sequence ID" value="SPY28956.1"/>
    <property type="molecule type" value="Genomic_DNA"/>
</dbReference>
<evidence type="ECO:0000313" key="2">
    <source>
        <dbReference type="EMBL" id="SPY28956.1"/>
    </source>
</evidence>
<gene>
    <name evidence="2" type="primary">yhbU_4</name>
    <name evidence="2" type="ORF">NCTC11647_02066</name>
</gene>